<dbReference type="PANTHER" id="PTHR13090:SF1">
    <property type="entry name" value="ARGININE-HYDROXYLASE NDUFAF5, MITOCHONDRIAL"/>
    <property type="match status" value="1"/>
</dbReference>
<dbReference type="Pfam" id="PF08241">
    <property type="entry name" value="Methyltransf_11"/>
    <property type="match status" value="1"/>
</dbReference>
<dbReference type="GO" id="GO:0008757">
    <property type="term" value="F:S-adenosylmethionine-dependent methyltransferase activity"/>
    <property type="evidence" value="ECO:0007669"/>
    <property type="project" value="InterPro"/>
</dbReference>
<name>A0A519B9E5_9DELT</name>
<dbReference type="EMBL" id="SGBD01000005">
    <property type="protein sequence ID" value="RZD13921.1"/>
    <property type="molecule type" value="Genomic_DNA"/>
</dbReference>
<feature type="domain" description="Methyltransferase type 11" evidence="3">
    <location>
        <begin position="62"/>
        <end position="163"/>
    </location>
</feature>
<dbReference type="Proteomes" id="UP000320813">
    <property type="component" value="Unassembled WGS sequence"/>
</dbReference>
<comment type="caution">
    <text evidence="4">The sequence shown here is derived from an EMBL/GenBank/DDBJ whole genome shotgun (WGS) entry which is preliminary data.</text>
</comment>
<dbReference type="InterPro" id="IPR029063">
    <property type="entry name" value="SAM-dependent_MTases_sf"/>
</dbReference>
<dbReference type="AlphaFoldDB" id="A0A519B9E5"/>
<dbReference type="SUPFAM" id="SSF53335">
    <property type="entry name" value="S-adenosyl-L-methionine-dependent methyltransferases"/>
    <property type="match status" value="1"/>
</dbReference>
<protein>
    <submittedName>
        <fullName evidence="4">Methyltransferase domain-containing protein</fullName>
    </submittedName>
</protein>
<evidence type="ECO:0000256" key="1">
    <source>
        <dbReference type="ARBA" id="ARBA00022603"/>
    </source>
</evidence>
<sequence>MGIITNKVNAHKINKKKVKRNFSNAANYDSFTSYHNLTLKMISQTVKNYLNNNVSKSPKHILDIGCGTGQGYFIINEAIPSYKFNYLGLDFAIGLLGGAKQKFSISDNMNNALLICADAESLPLKDKKFDIIFSNMALHWLNNTLHFLKKVKSALKDEGIVILSFLSFGTLRELSECLKDALIERQGTTGNKPCNFKTFDFKLHKFPCLTHTEKEINKSGLKIIDSKVFEYVETADSSLILLKRMNMLGAKNAIDAGKMPHGLLKRILNIYDKYYLNCDDKVYATYKIAYLVLKKN</sequence>
<accession>A0A519B9E5</accession>
<dbReference type="GO" id="GO:0032259">
    <property type="term" value="P:methylation"/>
    <property type="evidence" value="ECO:0007669"/>
    <property type="project" value="UniProtKB-KW"/>
</dbReference>
<proteinExistence type="predicted"/>
<dbReference type="PANTHER" id="PTHR13090">
    <property type="entry name" value="ARGININE-HYDROXYLASE NDUFAF5, MITOCHONDRIAL"/>
    <property type="match status" value="1"/>
</dbReference>
<dbReference type="InterPro" id="IPR013216">
    <property type="entry name" value="Methyltransf_11"/>
</dbReference>
<evidence type="ECO:0000313" key="4">
    <source>
        <dbReference type="EMBL" id="RZD13921.1"/>
    </source>
</evidence>
<keyword evidence="1 4" id="KW-0489">Methyltransferase</keyword>
<dbReference type="CDD" id="cd02440">
    <property type="entry name" value="AdoMet_MTases"/>
    <property type="match status" value="1"/>
</dbReference>
<evidence type="ECO:0000259" key="3">
    <source>
        <dbReference type="Pfam" id="PF08241"/>
    </source>
</evidence>
<evidence type="ECO:0000256" key="2">
    <source>
        <dbReference type="ARBA" id="ARBA00022679"/>
    </source>
</evidence>
<evidence type="ECO:0000313" key="5">
    <source>
        <dbReference type="Proteomes" id="UP000320813"/>
    </source>
</evidence>
<dbReference type="Gene3D" id="3.40.50.150">
    <property type="entry name" value="Vaccinia Virus protein VP39"/>
    <property type="match status" value="1"/>
</dbReference>
<keyword evidence="2 4" id="KW-0808">Transferase</keyword>
<dbReference type="InterPro" id="IPR050602">
    <property type="entry name" value="Malonyl-ACP_OMT"/>
</dbReference>
<organism evidence="4 5">
    <name type="scientific">Candidatus Acidulodesulfobacterium ferriphilum</name>
    <dbReference type="NCBI Taxonomy" id="2597223"/>
    <lineage>
        <taxon>Bacteria</taxon>
        <taxon>Deltaproteobacteria</taxon>
        <taxon>Candidatus Acidulodesulfobacterales</taxon>
        <taxon>Candidatus Acidulodesulfobacterium</taxon>
    </lineage>
</organism>
<reference evidence="4 5" key="1">
    <citation type="submission" date="2019-01" db="EMBL/GenBank/DDBJ databases">
        <title>Insights into ecological role of a new deltaproteobacterial order Candidatus Sinidesulfobacterales (Sva0485) by metagenomics and metatranscriptomics.</title>
        <authorList>
            <person name="Tan S."/>
            <person name="Liu J."/>
            <person name="Fang Y."/>
            <person name="Hedlund B.P."/>
            <person name="Lian Z.H."/>
            <person name="Huang L.Y."/>
            <person name="Li J.T."/>
            <person name="Huang L.N."/>
            <person name="Li W.J."/>
            <person name="Jiang H.C."/>
            <person name="Dong H.L."/>
            <person name="Shu W.S."/>
        </authorList>
    </citation>
    <scope>NUCLEOTIDE SEQUENCE [LARGE SCALE GENOMIC DNA]</scope>
    <source>
        <strain evidence="4">AP3</strain>
    </source>
</reference>
<gene>
    <name evidence="4" type="ORF">EVJ47_08295</name>
</gene>